<name>A0ABM7GVF0_9GAMM</name>
<reference evidence="2" key="1">
    <citation type="journal article" date="2019" name="Microbiol. Resour. Announc.">
        <title>Complete Genome Sequence of Halomonas olivaria, a Moderately Halophilic Bacterium Isolated from Olive Processing Effluents, Obtained by Nanopore Sequencing.</title>
        <authorList>
            <person name="Nagata S."/>
            <person name="Ii K.M."/>
            <person name="Tsukimi T."/>
            <person name="Miura M.C."/>
            <person name="Galipon J."/>
            <person name="Arakawa K."/>
        </authorList>
    </citation>
    <scope>NUCLEOTIDE SEQUENCE [LARGE SCALE GENOMIC DNA]</scope>
    <source>
        <strain evidence="2">TYRC17</strain>
    </source>
</reference>
<dbReference type="Proteomes" id="UP000289555">
    <property type="component" value="Chromosome"/>
</dbReference>
<dbReference type="EMBL" id="AP019416">
    <property type="protein sequence ID" value="BBI54836.1"/>
    <property type="molecule type" value="Genomic_DNA"/>
</dbReference>
<evidence type="ECO:0000313" key="1">
    <source>
        <dbReference type="EMBL" id="BBI54836.1"/>
    </source>
</evidence>
<keyword evidence="2" id="KW-1185">Reference proteome</keyword>
<organism evidence="1 2">
    <name type="scientific">Vreelandella olivaria</name>
    <dbReference type="NCBI Taxonomy" id="390919"/>
    <lineage>
        <taxon>Bacteria</taxon>
        <taxon>Pseudomonadati</taxon>
        <taxon>Pseudomonadota</taxon>
        <taxon>Gammaproteobacteria</taxon>
        <taxon>Oceanospirillales</taxon>
        <taxon>Halomonadaceae</taxon>
        <taxon>Vreelandella</taxon>
    </lineage>
</organism>
<accession>A0ABM7GVF0</accession>
<proteinExistence type="predicted"/>
<sequence>MVATTADGHKERFIKLLHELFQLDKPELDFGLYRIMHAKSDQLSRFIREDLAQAIEDAFAEQGEQQLSAMRQDIEEKRNKAEELGAPDPDSAPAVKQARAAYHVAKQEQSASTDIYDHLYRFFSRYYDKGDFMSRRHHVAENDSRAAPYAVPYDGREVYLHWANKDQYYVKSSETLANFTFNLNEALKTLQGSAAQAGLAFDSTDAALKVHCRVVDATEGEHNDVKRALNASLSSTMTNPFAWMAPIWCCSLNTAQIPKRSGRVAPGRRSGWWKQKSALWRRCVPLMVSLLTVKTWPPVHPPTSRKSARCWVSTCSSTRPATPWITLSTRI</sequence>
<protein>
    <submittedName>
        <fullName evidence="1">Uncharacterized protein</fullName>
    </submittedName>
</protein>
<evidence type="ECO:0000313" key="2">
    <source>
        <dbReference type="Proteomes" id="UP000289555"/>
    </source>
</evidence>
<gene>
    <name evidence="1" type="ORF">HORIV_72570</name>
</gene>